<evidence type="ECO:0000313" key="3">
    <source>
        <dbReference type="Proteomes" id="UP000036987"/>
    </source>
</evidence>
<protein>
    <submittedName>
        <fullName evidence="2">Uncharacterized protein</fullName>
    </submittedName>
</protein>
<dbReference type="AlphaFoldDB" id="A0A0K9PDI4"/>
<sequence>MRDRMHHRDQQSRALNSLCALALTLIRSTPLTITDPGVRQVVIREKPEKASPTEIATLMLGISVTLMLGGWMTFFIGFFMMPWIVGLVMVLCFVGFVSNVSELGRAILFPHQNCNSSPKEKGQLRSQHSYH</sequence>
<organism evidence="2 3">
    <name type="scientific">Zostera marina</name>
    <name type="common">Eelgrass</name>
    <dbReference type="NCBI Taxonomy" id="29655"/>
    <lineage>
        <taxon>Eukaryota</taxon>
        <taxon>Viridiplantae</taxon>
        <taxon>Streptophyta</taxon>
        <taxon>Embryophyta</taxon>
        <taxon>Tracheophyta</taxon>
        <taxon>Spermatophyta</taxon>
        <taxon>Magnoliopsida</taxon>
        <taxon>Liliopsida</taxon>
        <taxon>Zosteraceae</taxon>
        <taxon>Zostera</taxon>
    </lineage>
</organism>
<keyword evidence="1" id="KW-1133">Transmembrane helix</keyword>
<dbReference type="OMA" id="NHRHQDQ"/>
<keyword evidence="1" id="KW-0812">Transmembrane</keyword>
<reference evidence="3" key="1">
    <citation type="journal article" date="2016" name="Nature">
        <title>The genome of the seagrass Zostera marina reveals angiosperm adaptation to the sea.</title>
        <authorList>
            <person name="Olsen J.L."/>
            <person name="Rouze P."/>
            <person name="Verhelst B."/>
            <person name="Lin Y.-C."/>
            <person name="Bayer T."/>
            <person name="Collen J."/>
            <person name="Dattolo E."/>
            <person name="De Paoli E."/>
            <person name="Dittami S."/>
            <person name="Maumus F."/>
            <person name="Michel G."/>
            <person name="Kersting A."/>
            <person name="Lauritano C."/>
            <person name="Lohaus R."/>
            <person name="Toepel M."/>
            <person name="Tonon T."/>
            <person name="Vanneste K."/>
            <person name="Amirebrahimi M."/>
            <person name="Brakel J."/>
            <person name="Bostroem C."/>
            <person name="Chovatia M."/>
            <person name="Grimwood J."/>
            <person name="Jenkins J.W."/>
            <person name="Jueterbock A."/>
            <person name="Mraz A."/>
            <person name="Stam W.T."/>
            <person name="Tice H."/>
            <person name="Bornberg-Bauer E."/>
            <person name="Green P.J."/>
            <person name="Pearson G.A."/>
            <person name="Procaccini G."/>
            <person name="Duarte C.M."/>
            <person name="Schmutz J."/>
            <person name="Reusch T.B.H."/>
            <person name="Van de Peer Y."/>
        </authorList>
    </citation>
    <scope>NUCLEOTIDE SEQUENCE [LARGE SCALE GENOMIC DNA]</scope>
    <source>
        <strain evidence="3">cv. Finnish</strain>
    </source>
</reference>
<comment type="caution">
    <text evidence="2">The sequence shown here is derived from an EMBL/GenBank/DDBJ whole genome shotgun (WGS) entry which is preliminary data.</text>
</comment>
<evidence type="ECO:0000313" key="2">
    <source>
        <dbReference type="EMBL" id="KMZ67031.1"/>
    </source>
</evidence>
<proteinExistence type="predicted"/>
<keyword evidence="3" id="KW-1185">Reference proteome</keyword>
<dbReference type="OrthoDB" id="1936751at2759"/>
<dbReference type="Proteomes" id="UP000036987">
    <property type="component" value="Unassembled WGS sequence"/>
</dbReference>
<accession>A0A0K9PDI4</accession>
<feature type="transmembrane region" description="Helical" evidence="1">
    <location>
        <begin position="55"/>
        <end position="74"/>
    </location>
</feature>
<feature type="transmembrane region" description="Helical" evidence="1">
    <location>
        <begin position="80"/>
        <end position="100"/>
    </location>
</feature>
<dbReference type="PANTHER" id="PTHR34781">
    <property type="entry name" value="TRANSMEMBRANE PROTEIN"/>
    <property type="match status" value="1"/>
</dbReference>
<gene>
    <name evidence="2" type="ORF">ZOSMA_27G00790</name>
</gene>
<name>A0A0K9PDI4_ZOSMR</name>
<evidence type="ECO:0000256" key="1">
    <source>
        <dbReference type="SAM" id="Phobius"/>
    </source>
</evidence>
<keyword evidence="1" id="KW-0472">Membrane</keyword>
<dbReference type="PANTHER" id="PTHR34781:SF2">
    <property type="entry name" value="TRANSMEMBRANE PROTEIN"/>
    <property type="match status" value="1"/>
</dbReference>
<dbReference type="EMBL" id="LFYR01000932">
    <property type="protein sequence ID" value="KMZ67031.1"/>
    <property type="molecule type" value="Genomic_DNA"/>
</dbReference>